<dbReference type="PANTHER" id="PTHR21013:SF10">
    <property type="entry name" value="ATP SYNTHASE MITOCHONDRIAL F1 COMPLEX ASSEMBLY FACTOR 2"/>
    <property type="match status" value="1"/>
</dbReference>
<dbReference type="RefSeq" id="WP_258293674.1">
    <property type="nucleotide sequence ID" value="NZ_JANKJG010000003.1"/>
</dbReference>
<evidence type="ECO:0000313" key="4">
    <source>
        <dbReference type="EMBL" id="MCR8826002.1"/>
    </source>
</evidence>
<dbReference type="EMBL" id="JANKJG010000003">
    <property type="protein sequence ID" value="MCR8826002.1"/>
    <property type="molecule type" value="Genomic_DNA"/>
</dbReference>
<keyword evidence="2" id="KW-0809">Transit peptide</keyword>
<keyword evidence="5" id="KW-1185">Reference proteome</keyword>
<protein>
    <recommendedName>
        <fullName evidence="6">Chaperone required for the assembly of the F1-ATPase</fullName>
    </recommendedName>
</protein>
<evidence type="ECO:0000256" key="2">
    <source>
        <dbReference type="ARBA" id="ARBA00022946"/>
    </source>
</evidence>
<dbReference type="InterPro" id="IPR023335">
    <property type="entry name" value="ATP12_ortho_dom_sf"/>
</dbReference>
<proteinExistence type="inferred from homology"/>
<dbReference type="Proteomes" id="UP001165396">
    <property type="component" value="Unassembled WGS sequence"/>
</dbReference>
<dbReference type="InterPro" id="IPR011419">
    <property type="entry name" value="ATP12_ATP_synth-F1-assembly"/>
</dbReference>
<dbReference type="Gene3D" id="1.10.3580.10">
    <property type="entry name" value="ATP12 ATPase"/>
    <property type="match status" value="1"/>
</dbReference>
<dbReference type="InterPro" id="IPR042272">
    <property type="entry name" value="ATP12_ATP_synth-F1-assembly_N"/>
</dbReference>
<evidence type="ECO:0000313" key="5">
    <source>
        <dbReference type="Proteomes" id="UP001165396"/>
    </source>
</evidence>
<reference evidence="4" key="1">
    <citation type="submission" date="2022-07" db="EMBL/GenBank/DDBJ databases">
        <title>Pseudosulfitobacter sp. strain AP-MA-4, whole genome sequence.</title>
        <authorList>
            <person name="Jiang Y."/>
        </authorList>
    </citation>
    <scope>NUCLEOTIDE SEQUENCE</scope>
    <source>
        <strain evidence="4">AP-MA-4</strain>
    </source>
</reference>
<comment type="caution">
    <text evidence="4">The sequence shown here is derived from an EMBL/GenBank/DDBJ whole genome shotgun (WGS) entry which is preliminary data.</text>
</comment>
<evidence type="ECO:0008006" key="6">
    <source>
        <dbReference type="Google" id="ProtNLM"/>
    </source>
</evidence>
<comment type="similarity">
    <text evidence="1">Belongs to the ATP12 family.</text>
</comment>
<sequence length="237" mass="25950">MSEWKQKKFWTKSDVTEAEGGFGIALDGRSVKTPAKAPLVVPSSAMAQAIADEWAAQEGTVDPMTMPFTRSANAAIDKVRIQHAEVADLVAAYGDADLLCYRAASPEELVARQAERWDPLLNWANDELGVRLTTLQGVMHVPQDPAALDVLTQRTHALDAFELTGFHDLVSLSGSLIIGFAALTDARDAAELWHLSRLDEEWQAEFWGVDDEALAHSNIKKASFLHAKSFVDAHRAT</sequence>
<gene>
    <name evidence="4" type="ORF">NTA49_05580</name>
</gene>
<accession>A0ABT1YYN9</accession>
<name>A0ABT1YYN9_9RHOB</name>
<dbReference type="SUPFAM" id="SSF160909">
    <property type="entry name" value="ATP12-like"/>
    <property type="match status" value="1"/>
</dbReference>
<dbReference type="Gene3D" id="3.30.2180.10">
    <property type="entry name" value="ATP12-like"/>
    <property type="match status" value="1"/>
</dbReference>
<evidence type="ECO:0000256" key="3">
    <source>
        <dbReference type="ARBA" id="ARBA00023186"/>
    </source>
</evidence>
<dbReference type="PANTHER" id="PTHR21013">
    <property type="entry name" value="ATP SYNTHASE MITOCHONDRIAL F1 COMPLEX ASSEMBLY FACTOR 2/ATP12 PROTEIN, MITOCHONDRIAL PRECURSOR"/>
    <property type="match status" value="1"/>
</dbReference>
<dbReference type="Pfam" id="PF07542">
    <property type="entry name" value="ATP12"/>
    <property type="match status" value="1"/>
</dbReference>
<keyword evidence="3" id="KW-0143">Chaperone</keyword>
<evidence type="ECO:0000256" key="1">
    <source>
        <dbReference type="ARBA" id="ARBA00008231"/>
    </source>
</evidence>
<organism evidence="4 5">
    <name type="scientific">Pseudosulfitobacter koreensis</name>
    <dbReference type="NCBI Taxonomy" id="2968472"/>
    <lineage>
        <taxon>Bacteria</taxon>
        <taxon>Pseudomonadati</taxon>
        <taxon>Pseudomonadota</taxon>
        <taxon>Alphaproteobacteria</taxon>
        <taxon>Rhodobacterales</taxon>
        <taxon>Roseobacteraceae</taxon>
        <taxon>Pseudosulfitobacter</taxon>
    </lineage>
</organism>